<evidence type="ECO:0000256" key="9">
    <source>
        <dbReference type="ARBA" id="ARBA00023180"/>
    </source>
</evidence>
<dbReference type="Proteomes" id="UP001233172">
    <property type="component" value="Unassembled WGS sequence"/>
</dbReference>
<dbReference type="EMBL" id="JASAOG010000161">
    <property type="protein sequence ID" value="KAK0046698.1"/>
    <property type="molecule type" value="Genomic_DNA"/>
</dbReference>
<keyword evidence="8" id="KW-0472">Membrane</keyword>
<evidence type="ECO:0000256" key="4">
    <source>
        <dbReference type="ARBA" id="ARBA00022692"/>
    </source>
</evidence>
<keyword evidence="5" id="KW-0735">Signal-anchor</keyword>
<organism evidence="10 11">
    <name type="scientific">Biomphalaria pfeifferi</name>
    <name type="common">Bloodfluke planorb</name>
    <name type="synonym">Freshwater snail</name>
    <dbReference type="NCBI Taxonomy" id="112525"/>
    <lineage>
        <taxon>Eukaryota</taxon>
        <taxon>Metazoa</taxon>
        <taxon>Spiralia</taxon>
        <taxon>Lophotrochozoa</taxon>
        <taxon>Mollusca</taxon>
        <taxon>Gastropoda</taxon>
        <taxon>Heterobranchia</taxon>
        <taxon>Euthyneura</taxon>
        <taxon>Panpulmonata</taxon>
        <taxon>Hygrophila</taxon>
        <taxon>Lymnaeoidea</taxon>
        <taxon>Planorbidae</taxon>
        <taxon>Biomphalaria</taxon>
    </lineage>
</organism>
<dbReference type="Pfam" id="PF06990">
    <property type="entry name" value="Gal-3-0_sulfotr"/>
    <property type="match status" value="1"/>
</dbReference>
<evidence type="ECO:0000256" key="3">
    <source>
        <dbReference type="ARBA" id="ARBA00022679"/>
    </source>
</evidence>
<evidence type="ECO:0000313" key="10">
    <source>
        <dbReference type="EMBL" id="KAK0046698.1"/>
    </source>
</evidence>
<dbReference type="InterPro" id="IPR009729">
    <property type="entry name" value="Gal-3-0_sulfotransfrase"/>
</dbReference>
<protein>
    <submittedName>
        <fullName evidence="10">Galactose-3-O-sulfotransferase 4</fullName>
    </submittedName>
</protein>
<evidence type="ECO:0000256" key="8">
    <source>
        <dbReference type="ARBA" id="ARBA00023136"/>
    </source>
</evidence>
<keyword evidence="3" id="KW-0808">Transferase</keyword>
<dbReference type="GO" id="GO:0009247">
    <property type="term" value="P:glycolipid biosynthetic process"/>
    <property type="evidence" value="ECO:0007669"/>
    <property type="project" value="InterPro"/>
</dbReference>
<dbReference type="InterPro" id="IPR027417">
    <property type="entry name" value="P-loop_NTPase"/>
</dbReference>
<sequence length="365" mass="43440">MWSHPVGHVLMHNREMTLNKAKCLPVRNIAFIKTHKTGSSTVSNILLNFGLANNLTAALPNFPKGHSYYNYITKPNEHFLKEMICPLTDGRQEYNLLFYHCVYNKTAFRSIMPENTVYISILREPFQQFLSSFFYYRIDIRLVKDFPALSNSTSIYSFLSNPYNFTKEENHFTYTRNKQAEDLGFREEHLRNNETLKQYLLGLEKDFLLVMIMEYFEESLLLLRRELCWEMEDIIHIPNNVNKKKEKLTFDEEYLQSHKRFSVLDYIVYDHFLKIFEEKLNSQDESFKAELDHFKRVLNLVQLGCSTGNDVWVNESLWHQSFVVTQERCRLMTMRELDSLDLMFEVQGTKRTLNSTHSVKPLLYY</sequence>
<comment type="caution">
    <text evidence="10">The sequence shown here is derived from an EMBL/GenBank/DDBJ whole genome shotgun (WGS) entry which is preliminary data.</text>
</comment>
<proteinExistence type="inferred from homology"/>
<evidence type="ECO:0000256" key="7">
    <source>
        <dbReference type="ARBA" id="ARBA00023034"/>
    </source>
</evidence>
<dbReference type="PANTHER" id="PTHR14647:SF87">
    <property type="entry name" value="PUTATIVE-RELATED"/>
    <property type="match status" value="1"/>
</dbReference>
<gene>
    <name evidence="10" type="ORF">Bpfe_023858</name>
</gene>
<keyword evidence="4" id="KW-0812">Transmembrane</keyword>
<reference evidence="10" key="2">
    <citation type="submission" date="2023-04" db="EMBL/GenBank/DDBJ databases">
        <authorList>
            <person name="Bu L."/>
            <person name="Lu L."/>
            <person name="Laidemitt M.R."/>
            <person name="Zhang S.M."/>
            <person name="Mutuku M."/>
            <person name="Mkoji G."/>
            <person name="Steinauer M."/>
            <person name="Loker E.S."/>
        </authorList>
    </citation>
    <scope>NUCLEOTIDE SEQUENCE</scope>
    <source>
        <strain evidence="10">KasaAsao</strain>
        <tissue evidence="10">Whole Snail</tissue>
    </source>
</reference>
<evidence type="ECO:0000256" key="2">
    <source>
        <dbReference type="ARBA" id="ARBA00008124"/>
    </source>
</evidence>
<keyword evidence="7" id="KW-0333">Golgi apparatus</keyword>
<keyword evidence="6" id="KW-1133">Transmembrane helix</keyword>
<dbReference type="GO" id="GO:0001733">
    <property type="term" value="F:galactosylceramide sulfotransferase activity"/>
    <property type="evidence" value="ECO:0007669"/>
    <property type="project" value="InterPro"/>
</dbReference>
<keyword evidence="9" id="KW-0325">Glycoprotein</keyword>
<evidence type="ECO:0000256" key="1">
    <source>
        <dbReference type="ARBA" id="ARBA00004323"/>
    </source>
</evidence>
<evidence type="ECO:0000256" key="6">
    <source>
        <dbReference type="ARBA" id="ARBA00022989"/>
    </source>
</evidence>
<dbReference type="PANTHER" id="PTHR14647">
    <property type="entry name" value="GALACTOSE-3-O-SULFOTRANSFERASE"/>
    <property type="match status" value="1"/>
</dbReference>
<name>A0AAD8F103_BIOPF</name>
<dbReference type="SUPFAM" id="SSF52540">
    <property type="entry name" value="P-loop containing nucleoside triphosphate hydrolases"/>
    <property type="match status" value="1"/>
</dbReference>
<keyword evidence="11" id="KW-1185">Reference proteome</keyword>
<reference evidence="10" key="1">
    <citation type="journal article" date="2023" name="PLoS Negl. Trop. Dis.">
        <title>A genome sequence for Biomphalaria pfeifferi, the major vector snail for the human-infecting parasite Schistosoma mansoni.</title>
        <authorList>
            <person name="Bu L."/>
            <person name="Lu L."/>
            <person name="Laidemitt M.R."/>
            <person name="Zhang S.M."/>
            <person name="Mutuku M."/>
            <person name="Mkoji G."/>
            <person name="Steinauer M."/>
            <person name="Loker E.S."/>
        </authorList>
    </citation>
    <scope>NUCLEOTIDE SEQUENCE</scope>
    <source>
        <strain evidence="10">KasaAsao</strain>
    </source>
</reference>
<evidence type="ECO:0000256" key="5">
    <source>
        <dbReference type="ARBA" id="ARBA00022968"/>
    </source>
</evidence>
<dbReference type="Gene3D" id="3.40.50.300">
    <property type="entry name" value="P-loop containing nucleotide triphosphate hydrolases"/>
    <property type="match status" value="1"/>
</dbReference>
<comment type="subcellular location">
    <subcellularLocation>
        <location evidence="1">Golgi apparatus membrane</location>
        <topology evidence="1">Single-pass type II membrane protein</topology>
    </subcellularLocation>
</comment>
<accession>A0AAD8F103</accession>
<evidence type="ECO:0000313" key="11">
    <source>
        <dbReference type="Proteomes" id="UP001233172"/>
    </source>
</evidence>
<dbReference type="GO" id="GO:0000139">
    <property type="term" value="C:Golgi membrane"/>
    <property type="evidence" value="ECO:0007669"/>
    <property type="project" value="UniProtKB-SubCell"/>
</dbReference>
<comment type="similarity">
    <text evidence="2">Belongs to the galactose-3-O-sulfotransferase family.</text>
</comment>
<dbReference type="AlphaFoldDB" id="A0AAD8F103"/>